<gene>
    <name evidence="3" type="ORF">BGO89_09635</name>
</gene>
<evidence type="ECO:0000313" key="4">
    <source>
        <dbReference type="Proteomes" id="UP000184233"/>
    </source>
</evidence>
<dbReference type="Gene3D" id="3.40.309.10">
    <property type="entry name" value="Aldehyde Dehydrogenase, Chain A, domain 2"/>
    <property type="match status" value="1"/>
</dbReference>
<proteinExistence type="predicted"/>
<protein>
    <recommendedName>
        <fullName evidence="2">Aldehyde dehydrogenase domain-containing protein</fullName>
    </recommendedName>
</protein>
<dbReference type="EMBL" id="MKVH01000024">
    <property type="protein sequence ID" value="OJX56783.1"/>
    <property type="molecule type" value="Genomic_DNA"/>
</dbReference>
<dbReference type="InterPro" id="IPR015590">
    <property type="entry name" value="Aldehyde_DH_dom"/>
</dbReference>
<dbReference type="InterPro" id="IPR016161">
    <property type="entry name" value="Ald_DH/histidinol_DH"/>
</dbReference>
<dbReference type="InterPro" id="IPR047110">
    <property type="entry name" value="GABD/Sad-like"/>
</dbReference>
<dbReference type="Gene3D" id="3.40.605.10">
    <property type="entry name" value="Aldehyde Dehydrogenase, Chain A, domain 1"/>
    <property type="match status" value="1"/>
</dbReference>
<sequence length="455" mass="49106">MPFSSVNPATDEVIATYAEHGPADVENVLARADAAQKEWGRRSRAERAEIIRRLGEVLREGATRAGRIITAEMGKPLGQAVSEVVKCATACSVMADYADDVLRDRVVASEFRSSVVRSEPMGLILSIMPWNFPFWQFFRFAAPALIAGNGVLLKHAPTTFGSALEAVRLCREAGLSDGLVDVLFIDVPAVEDVIADKRIRAVTFTGSTRGGMAVGALAGRYVKKSVLELGGSDAYVVLEDADLDHAVRTCVESRCINSGQSCIAAKRFIVHEGIASIFTERMIQLMRERVVGDPLDASTQIGPMARRDLRDALLDQISRAVAAGAVASDDPLRGLPERGFFIRPLVLSDVAGNNPVAQEELFGPVAMVMTFSTDDEALRIANGTSFGLGAAVFTKDSRRADLFTRELHAGNVFVNDFVRSDARFPFGGVKDSGYGRELGIEGLHEFVAVKTVVEV</sequence>
<dbReference type="STRING" id="1895771.BGO89_09635"/>
<dbReference type="Proteomes" id="UP000184233">
    <property type="component" value="Unassembled WGS sequence"/>
</dbReference>
<dbReference type="GO" id="GO:0004777">
    <property type="term" value="F:succinate-semialdehyde dehydrogenase (NAD+) activity"/>
    <property type="evidence" value="ECO:0007669"/>
    <property type="project" value="TreeGrafter"/>
</dbReference>
<evidence type="ECO:0000259" key="2">
    <source>
        <dbReference type="Pfam" id="PF00171"/>
    </source>
</evidence>
<dbReference type="AlphaFoldDB" id="A0A1M3KWN9"/>
<feature type="domain" description="Aldehyde dehydrogenase" evidence="2">
    <location>
        <begin position="3"/>
        <end position="452"/>
    </location>
</feature>
<evidence type="ECO:0000256" key="1">
    <source>
        <dbReference type="ARBA" id="ARBA00023002"/>
    </source>
</evidence>
<dbReference type="InterPro" id="IPR016162">
    <property type="entry name" value="Ald_DH_N"/>
</dbReference>
<comment type="caution">
    <text evidence="3">The sequence shown here is derived from an EMBL/GenBank/DDBJ whole genome shotgun (WGS) entry which is preliminary data.</text>
</comment>
<dbReference type="PANTHER" id="PTHR43217">
    <property type="entry name" value="SUCCINATE SEMIALDEHYDE DEHYDROGENASE [NAD(P)+] SAD"/>
    <property type="match status" value="1"/>
</dbReference>
<accession>A0A1M3KWN9</accession>
<evidence type="ECO:0000313" key="3">
    <source>
        <dbReference type="EMBL" id="OJX56783.1"/>
    </source>
</evidence>
<keyword evidence="1" id="KW-0560">Oxidoreductase</keyword>
<organism evidence="3 4">
    <name type="scientific">Candidatus Kapaibacterium thiocyanatum</name>
    <dbReference type="NCBI Taxonomy" id="1895771"/>
    <lineage>
        <taxon>Bacteria</taxon>
        <taxon>Pseudomonadati</taxon>
        <taxon>Candidatus Kapaibacteriota</taxon>
        <taxon>Candidatus Kapaibacteriia</taxon>
        <taxon>Candidatus Kapaibacteriales</taxon>
        <taxon>Candidatus Kapaibacteriaceae</taxon>
        <taxon>Candidatus Kapaibacterium</taxon>
    </lineage>
</organism>
<reference evidence="3 4" key="1">
    <citation type="submission" date="2016-09" db="EMBL/GenBank/DDBJ databases">
        <title>Genome-resolved meta-omics ties microbial dynamics to process performance in biotechnology for thiocyanate degradation.</title>
        <authorList>
            <person name="Kantor R.S."/>
            <person name="Huddy R.J."/>
            <person name="Iyer R."/>
            <person name="Thomas B.C."/>
            <person name="Brown C.T."/>
            <person name="Anantharaman K."/>
            <person name="Tringe S."/>
            <person name="Hettich R.L."/>
            <person name="Harrison S.T."/>
            <person name="Banfield J.F."/>
        </authorList>
    </citation>
    <scope>NUCLEOTIDE SEQUENCE [LARGE SCALE GENOMIC DNA]</scope>
    <source>
        <strain evidence="3">59-99</strain>
    </source>
</reference>
<name>A0A1M3KWN9_9BACT</name>
<dbReference type="InterPro" id="IPR016163">
    <property type="entry name" value="Ald_DH_C"/>
</dbReference>
<dbReference type="PANTHER" id="PTHR43217:SF1">
    <property type="entry name" value="SUCCINATE SEMIALDEHYDE DEHYDROGENASE [NAD(P)+] SAD"/>
    <property type="match status" value="1"/>
</dbReference>
<dbReference type="SUPFAM" id="SSF53720">
    <property type="entry name" value="ALDH-like"/>
    <property type="match status" value="1"/>
</dbReference>
<dbReference type="Pfam" id="PF00171">
    <property type="entry name" value="Aldedh"/>
    <property type="match status" value="1"/>
</dbReference>